<reference evidence="2 3" key="1">
    <citation type="journal article" date="2019" name="Nat. Ecol. Evol.">
        <title>Megaphylogeny resolves global patterns of mushroom evolution.</title>
        <authorList>
            <person name="Varga T."/>
            <person name="Krizsan K."/>
            <person name="Foldi C."/>
            <person name="Dima B."/>
            <person name="Sanchez-Garcia M."/>
            <person name="Sanchez-Ramirez S."/>
            <person name="Szollosi G.J."/>
            <person name="Szarkandi J.G."/>
            <person name="Papp V."/>
            <person name="Albert L."/>
            <person name="Andreopoulos W."/>
            <person name="Angelini C."/>
            <person name="Antonin V."/>
            <person name="Barry K.W."/>
            <person name="Bougher N.L."/>
            <person name="Buchanan P."/>
            <person name="Buyck B."/>
            <person name="Bense V."/>
            <person name="Catcheside P."/>
            <person name="Chovatia M."/>
            <person name="Cooper J."/>
            <person name="Damon W."/>
            <person name="Desjardin D."/>
            <person name="Finy P."/>
            <person name="Geml J."/>
            <person name="Haridas S."/>
            <person name="Hughes K."/>
            <person name="Justo A."/>
            <person name="Karasinski D."/>
            <person name="Kautmanova I."/>
            <person name="Kiss B."/>
            <person name="Kocsube S."/>
            <person name="Kotiranta H."/>
            <person name="LaButti K.M."/>
            <person name="Lechner B.E."/>
            <person name="Liimatainen K."/>
            <person name="Lipzen A."/>
            <person name="Lukacs Z."/>
            <person name="Mihaltcheva S."/>
            <person name="Morgado L.N."/>
            <person name="Niskanen T."/>
            <person name="Noordeloos M.E."/>
            <person name="Ohm R.A."/>
            <person name="Ortiz-Santana B."/>
            <person name="Ovrebo C."/>
            <person name="Racz N."/>
            <person name="Riley R."/>
            <person name="Savchenko A."/>
            <person name="Shiryaev A."/>
            <person name="Soop K."/>
            <person name="Spirin V."/>
            <person name="Szebenyi C."/>
            <person name="Tomsovsky M."/>
            <person name="Tulloss R.E."/>
            <person name="Uehling J."/>
            <person name="Grigoriev I.V."/>
            <person name="Vagvolgyi C."/>
            <person name="Papp T."/>
            <person name="Martin F.M."/>
            <person name="Miettinen O."/>
            <person name="Hibbett D.S."/>
            <person name="Nagy L.G."/>
        </authorList>
    </citation>
    <scope>NUCLEOTIDE SEQUENCE [LARGE SCALE GENOMIC DNA]</scope>
    <source>
        <strain evidence="2 3">CBS 166.37</strain>
    </source>
</reference>
<dbReference type="Proteomes" id="UP000308652">
    <property type="component" value="Unassembled WGS sequence"/>
</dbReference>
<evidence type="ECO:0000313" key="3">
    <source>
        <dbReference type="Proteomes" id="UP000308652"/>
    </source>
</evidence>
<dbReference type="AlphaFoldDB" id="A0A5C3MH28"/>
<organism evidence="2 3">
    <name type="scientific">Crucibulum laeve</name>
    <dbReference type="NCBI Taxonomy" id="68775"/>
    <lineage>
        <taxon>Eukaryota</taxon>
        <taxon>Fungi</taxon>
        <taxon>Dikarya</taxon>
        <taxon>Basidiomycota</taxon>
        <taxon>Agaricomycotina</taxon>
        <taxon>Agaricomycetes</taxon>
        <taxon>Agaricomycetidae</taxon>
        <taxon>Agaricales</taxon>
        <taxon>Agaricineae</taxon>
        <taxon>Nidulariaceae</taxon>
        <taxon>Crucibulum</taxon>
    </lineage>
</organism>
<keyword evidence="3" id="KW-1185">Reference proteome</keyword>
<protein>
    <submittedName>
        <fullName evidence="2">Uncharacterized protein</fullName>
    </submittedName>
</protein>
<proteinExistence type="predicted"/>
<feature type="compositionally biased region" description="Polar residues" evidence="1">
    <location>
        <begin position="40"/>
        <end position="53"/>
    </location>
</feature>
<dbReference type="EMBL" id="ML213591">
    <property type="protein sequence ID" value="TFK43238.1"/>
    <property type="molecule type" value="Genomic_DNA"/>
</dbReference>
<gene>
    <name evidence="2" type="ORF">BDQ12DRAFT_170351</name>
</gene>
<sequence>MANMSAAEMLKAEMAGLSPVKPSSSLPPKPIVTQAPPAPSTTLDASRMSTSPADDSDDFPGFGTHSRPSALAPPPVPQQQTRSDTPAESDADADGEVDPDAMSLTGNEGPANGNAEDVDAILAGAKRKFEEGPGTNDEVDDEVVTVEEDDDDEAIAERKRLALKVNADGTVEQEDIVK</sequence>
<accession>A0A5C3MH28</accession>
<name>A0A5C3MH28_9AGAR</name>
<dbReference type="OrthoDB" id="372487at2759"/>
<evidence type="ECO:0000313" key="2">
    <source>
        <dbReference type="EMBL" id="TFK43238.1"/>
    </source>
</evidence>
<evidence type="ECO:0000256" key="1">
    <source>
        <dbReference type="SAM" id="MobiDB-lite"/>
    </source>
</evidence>
<feature type="region of interest" description="Disordered" evidence="1">
    <location>
        <begin position="18"/>
        <end position="117"/>
    </location>
</feature>
<feature type="compositionally biased region" description="Acidic residues" evidence="1">
    <location>
        <begin position="87"/>
        <end position="99"/>
    </location>
</feature>